<keyword evidence="2 8" id="KW-0004">4Fe-4S</keyword>
<dbReference type="Pfam" id="PF00330">
    <property type="entry name" value="Aconitase"/>
    <property type="match status" value="1"/>
</dbReference>
<sequence length="419" mass="45519">MGKTIAEKIFSKHSKKDVKAGDYILANLDIVLVNDITGPLSVIEFQKLGDIKVFDKDKIVIICDHFTPNKDIKSAQNVKMLRNFAKNQNIKHFYEPGHVGIEHVMIPELGLARPGYLIIGADSHTCTYGALNAFSTGVGSTDAGMAMATGDTWFRVPPSFKVEIRGKQKKWISGKDVVLNLIGKIGVEGANYFALEFCGEGLRNLSIDDRFTISNMAIECGGKAGIFNYDEITHQYLESLGINAFDYIEADKDANYEKSITIDLSELDYTVSLPFSPDNTVNVSKLEKTYVDQVVIGSCTNGRLSDLRVAAEILTNKKVKDGLRVIVLPGSPKVYLEALREGLIEKFILAGAAVSTPTCGPCLGGHMGILAEDEVCVSTTNRNFIGRMGHPKSKVILASPAVAAASAITGYITSPEEVM</sequence>
<keyword evidence="4 8" id="KW-0408">Iron</keyword>
<keyword evidence="1 8" id="KW-0432">Leucine biosynthesis</keyword>
<dbReference type="PROSITE" id="PS00450">
    <property type="entry name" value="ACONITASE_1"/>
    <property type="match status" value="1"/>
</dbReference>
<accession>A0A2R4W121</accession>
<evidence type="ECO:0000256" key="6">
    <source>
        <dbReference type="ARBA" id="ARBA00023239"/>
    </source>
</evidence>
<dbReference type="InterPro" id="IPR015931">
    <property type="entry name" value="Acnase/IPM_dHydase_lsu_aba_1/3"/>
</dbReference>
<dbReference type="InterPro" id="IPR001030">
    <property type="entry name" value="Acoase/IPM_deHydtase_lsu_aba"/>
</dbReference>
<evidence type="ECO:0000256" key="3">
    <source>
        <dbReference type="ARBA" id="ARBA00022723"/>
    </source>
</evidence>
<dbReference type="KEGG" id="taci:TDSAC_1162"/>
<dbReference type="SUPFAM" id="SSF53732">
    <property type="entry name" value="Aconitase iron-sulfur domain"/>
    <property type="match status" value="1"/>
</dbReference>
<evidence type="ECO:0000256" key="2">
    <source>
        <dbReference type="ARBA" id="ARBA00022485"/>
    </source>
</evidence>
<dbReference type="Proteomes" id="UP000244792">
    <property type="component" value="Chromosome"/>
</dbReference>
<dbReference type="InterPro" id="IPR036008">
    <property type="entry name" value="Aconitase_4Fe-4S_dom"/>
</dbReference>
<dbReference type="GO" id="GO:0003861">
    <property type="term" value="F:3-isopropylmalate dehydratase activity"/>
    <property type="evidence" value="ECO:0007669"/>
    <property type="project" value="UniProtKB-UniRule"/>
</dbReference>
<dbReference type="RefSeq" id="WP_108309302.1">
    <property type="nucleotide sequence ID" value="NZ_CP020921.1"/>
</dbReference>
<feature type="binding site" evidence="8">
    <location>
        <position position="299"/>
    </location>
    <ligand>
        <name>[4Fe-4S] cluster</name>
        <dbReference type="ChEBI" id="CHEBI:49883"/>
    </ligand>
</feature>
<dbReference type="EMBL" id="CP020921">
    <property type="protein sequence ID" value="AWB10507.1"/>
    <property type="molecule type" value="Genomic_DNA"/>
</dbReference>
<keyword evidence="6 8" id="KW-0456">Lyase</keyword>
<keyword evidence="3 8" id="KW-0479">Metal-binding</keyword>
<dbReference type="UniPathway" id="UPA00048">
    <property type="reaction ID" value="UER00071"/>
</dbReference>
<proteinExistence type="inferred from homology"/>
<dbReference type="Gene3D" id="3.30.499.10">
    <property type="entry name" value="Aconitase, domain 3"/>
    <property type="match status" value="2"/>
</dbReference>
<dbReference type="PANTHER" id="PTHR43822:SF16">
    <property type="entry name" value="3-ISOPROPYLMALATE DEHYDRATASE LARGE SUBUNIT 2"/>
    <property type="match status" value="1"/>
</dbReference>
<keyword evidence="11" id="KW-1185">Reference proteome</keyword>
<dbReference type="AlphaFoldDB" id="A0A2R4W121"/>
<evidence type="ECO:0000313" key="11">
    <source>
        <dbReference type="Proteomes" id="UP000244792"/>
    </source>
</evidence>
<comment type="subunit">
    <text evidence="8">Heterodimer of LeuC and LeuD.</text>
</comment>
<dbReference type="GO" id="GO:0046872">
    <property type="term" value="F:metal ion binding"/>
    <property type="evidence" value="ECO:0007669"/>
    <property type="project" value="UniProtKB-KW"/>
</dbReference>
<feature type="binding site" evidence="8">
    <location>
        <position position="362"/>
    </location>
    <ligand>
        <name>[4Fe-4S] cluster</name>
        <dbReference type="ChEBI" id="CHEBI:49883"/>
    </ligand>
</feature>
<dbReference type="GO" id="GO:0009098">
    <property type="term" value="P:L-leucine biosynthetic process"/>
    <property type="evidence" value="ECO:0007669"/>
    <property type="project" value="UniProtKB-UniRule"/>
</dbReference>
<dbReference type="HAMAP" id="MF_01027">
    <property type="entry name" value="LeuC_type2"/>
    <property type="match status" value="1"/>
</dbReference>
<name>A0A2R4W121_THEAF</name>
<dbReference type="InterPro" id="IPR011826">
    <property type="entry name" value="HAcnase/IPMdehydase_lsu_prok"/>
</dbReference>
<evidence type="ECO:0000256" key="7">
    <source>
        <dbReference type="ARBA" id="ARBA00023304"/>
    </source>
</evidence>
<dbReference type="PROSITE" id="PS01244">
    <property type="entry name" value="ACONITASE_2"/>
    <property type="match status" value="1"/>
</dbReference>
<keyword evidence="8" id="KW-0028">Amino-acid biosynthesis</keyword>
<dbReference type="NCBIfam" id="NF001614">
    <property type="entry name" value="PRK00402.1"/>
    <property type="match status" value="1"/>
</dbReference>
<feature type="domain" description="Aconitase/3-isopropylmalate dehydratase large subunit alpha/beta/alpha" evidence="9">
    <location>
        <begin position="7"/>
        <end position="287"/>
    </location>
</feature>
<comment type="function">
    <text evidence="8">Catalyzes the isomerization between 2-isopropylmalate and 3-isopropylmalate, via the formation of 2-isopropylmaleate.</text>
</comment>
<dbReference type="EC" id="4.2.1.33" evidence="8"/>
<dbReference type="InterPro" id="IPR050067">
    <property type="entry name" value="IPM_dehydratase_rel_enz"/>
</dbReference>
<dbReference type="InterPro" id="IPR006251">
    <property type="entry name" value="Homoacnase/IPMdehydase_lsu"/>
</dbReference>
<comment type="catalytic activity">
    <reaction evidence="8">
        <text>(2R,3S)-3-isopropylmalate = (2S)-2-isopropylmalate</text>
        <dbReference type="Rhea" id="RHEA:32287"/>
        <dbReference type="ChEBI" id="CHEBI:1178"/>
        <dbReference type="ChEBI" id="CHEBI:35121"/>
        <dbReference type="EC" id="4.2.1.33"/>
    </reaction>
</comment>
<evidence type="ECO:0000313" key="10">
    <source>
        <dbReference type="EMBL" id="AWB10507.1"/>
    </source>
</evidence>
<dbReference type="PANTHER" id="PTHR43822">
    <property type="entry name" value="HOMOACONITASE, MITOCHONDRIAL-RELATED"/>
    <property type="match status" value="1"/>
</dbReference>
<dbReference type="CDD" id="cd01583">
    <property type="entry name" value="IPMI"/>
    <property type="match status" value="1"/>
</dbReference>
<evidence type="ECO:0000256" key="5">
    <source>
        <dbReference type="ARBA" id="ARBA00023014"/>
    </source>
</evidence>
<evidence type="ECO:0000256" key="4">
    <source>
        <dbReference type="ARBA" id="ARBA00023004"/>
    </source>
</evidence>
<dbReference type="GO" id="GO:0051539">
    <property type="term" value="F:4 iron, 4 sulfur cluster binding"/>
    <property type="evidence" value="ECO:0007669"/>
    <property type="project" value="UniProtKB-KW"/>
</dbReference>
<dbReference type="InterPro" id="IPR033941">
    <property type="entry name" value="IPMI_cat"/>
</dbReference>
<dbReference type="PRINTS" id="PR00415">
    <property type="entry name" value="ACONITASE"/>
</dbReference>
<comment type="pathway">
    <text evidence="8">Amino-acid biosynthesis; L-leucine biosynthesis; L-leucine from 3-methyl-2-oxobutanoate: step 2/4.</text>
</comment>
<dbReference type="NCBIfam" id="TIGR02083">
    <property type="entry name" value="LEU2"/>
    <property type="match status" value="1"/>
</dbReference>
<dbReference type="InterPro" id="IPR011823">
    <property type="entry name" value="IsopropMal_deHydtase_lsu_bac"/>
</dbReference>
<comment type="similarity">
    <text evidence="8">Belongs to the aconitase/IPM isomerase family. LeuC type 2 subfamily.</text>
</comment>
<dbReference type="NCBIfam" id="TIGR01343">
    <property type="entry name" value="hacA_fam"/>
    <property type="match status" value="1"/>
</dbReference>
<dbReference type="InterPro" id="IPR018136">
    <property type="entry name" value="Aconitase_4Fe-4S_BS"/>
</dbReference>
<protein>
    <recommendedName>
        <fullName evidence="8">3-isopropylmalate dehydratase large subunit</fullName>
        <ecNumber evidence="8">4.2.1.33</ecNumber>
    </recommendedName>
    <alternativeName>
        <fullName evidence="8">Alpha-IPM isomerase</fullName>
        <shortName evidence="8">IPMI</shortName>
    </alternativeName>
    <alternativeName>
        <fullName evidence="8">Isopropylmalate isomerase</fullName>
    </alternativeName>
</protein>
<evidence type="ECO:0000259" key="9">
    <source>
        <dbReference type="Pfam" id="PF00330"/>
    </source>
</evidence>
<feature type="binding site" evidence="8">
    <location>
        <position position="359"/>
    </location>
    <ligand>
        <name>[4Fe-4S] cluster</name>
        <dbReference type="ChEBI" id="CHEBI:49883"/>
    </ligand>
</feature>
<evidence type="ECO:0000256" key="1">
    <source>
        <dbReference type="ARBA" id="ARBA00022430"/>
    </source>
</evidence>
<keyword evidence="5 8" id="KW-0411">Iron-sulfur</keyword>
<gene>
    <name evidence="8" type="primary">leuC</name>
    <name evidence="10" type="ORF">TDSAC_1162</name>
</gene>
<comment type="cofactor">
    <cofactor evidence="8">
        <name>[4Fe-4S] cluster</name>
        <dbReference type="ChEBI" id="CHEBI:49883"/>
    </cofactor>
    <text evidence="8">Binds 1 [4Fe-4S] cluster per subunit.</text>
</comment>
<evidence type="ECO:0000256" key="8">
    <source>
        <dbReference type="HAMAP-Rule" id="MF_01027"/>
    </source>
</evidence>
<keyword evidence="7 8" id="KW-0100">Branched-chain amino acid biosynthesis</keyword>
<organism evidence="10 11">
    <name type="scientific">Thermodesulfobium acidiphilum</name>
    <dbReference type="NCBI Taxonomy" id="1794699"/>
    <lineage>
        <taxon>Bacteria</taxon>
        <taxon>Pseudomonadati</taxon>
        <taxon>Thermodesulfobiota</taxon>
        <taxon>Thermodesulfobiia</taxon>
        <taxon>Thermodesulfobiales</taxon>
        <taxon>Thermodesulfobiaceae</taxon>
        <taxon>Thermodesulfobium</taxon>
    </lineage>
</organism>
<dbReference type="NCBIfam" id="TIGR02086">
    <property type="entry name" value="IPMI_arch"/>
    <property type="match status" value="1"/>
</dbReference>
<dbReference type="OrthoDB" id="9764318at2"/>
<reference evidence="10 11" key="1">
    <citation type="submission" date="2017-04" db="EMBL/GenBank/DDBJ databases">
        <title>Genomic insights into metabolism of Thermodesulfobium acidiphilum.</title>
        <authorList>
            <person name="Toshchakov S.V."/>
            <person name="Frolov E.N."/>
            <person name="Kublanov I.V."/>
            <person name="Samarov N.I."/>
            <person name="Novikov A."/>
            <person name="Lebedinsky A.V."/>
            <person name="Bonch-Osmolovskaya E.A."/>
            <person name="Chernyh N.A."/>
        </authorList>
    </citation>
    <scope>NUCLEOTIDE SEQUENCE [LARGE SCALE GENOMIC DNA]</scope>
    <source>
        <strain evidence="10 11">3127-1</strain>
    </source>
</reference>